<comment type="similarity">
    <text evidence="2 9">Belongs to the mitochondrial carrier (TC 2.A.29) family.</text>
</comment>
<keyword evidence="3 9" id="KW-0813">Transport</keyword>
<accession>A0A8J2JHM5</accession>
<evidence type="ECO:0000256" key="2">
    <source>
        <dbReference type="ARBA" id="ARBA00006375"/>
    </source>
</evidence>
<evidence type="ECO:0008006" key="13">
    <source>
        <dbReference type="Google" id="ProtNLM"/>
    </source>
</evidence>
<comment type="subcellular location">
    <subcellularLocation>
        <location evidence="1">Mitochondrion inner membrane</location>
        <topology evidence="1">Multi-pass membrane protein</topology>
    </subcellularLocation>
</comment>
<evidence type="ECO:0000256" key="4">
    <source>
        <dbReference type="ARBA" id="ARBA00022737"/>
    </source>
</evidence>
<dbReference type="AlphaFoldDB" id="A0A8J2JHM5"/>
<proteinExistence type="inferred from homology"/>
<gene>
    <name evidence="11" type="ORF">AFUS01_LOCUS6599</name>
</gene>
<keyword evidence="12" id="KW-1185">Reference proteome</keyword>
<dbReference type="PANTHER" id="PTHR45928:SF1">
    <property type="entry name" value="RE38146P"/>
    <property type="match status" value="1"/>
</dbReference>
<dbReference type="EMBL" id="CAJVCH010043475">
    <property type="protein sequence ID" value="CAG7717125.1"/>
    <property type="molecule type" value="Genomic_DNA"/>
</dbReference>
<sequence>MVWVTSSPINYLVLELFQIHWKSSKFACNCRANSKHVESTLSITEMFFMRRLRLQSGMGCWHCKKGWTRKKNGQGSPVSIVAVGAIAGSLASVVASPLYLVKVHLQSRANEPRIAVGHQHEYKTMTEGLQFICRNHGVLGLWRGMSSAIPRISVSSAVQLLTFEKSLEFIRAKRIFHERSWGNACFASLISGVFVAVSMAPFDLIATRFYNQGVDSRGKGLLYRSVGDCTKKIYLEEGFFGFFKGWTANWFRLGPHTLLLLVFWDQLKYYHLLYEENKTNGKETTSLVAKLPAELE</sequence>
<organism evidence="11 12">
    <name type="scientific">Allacma fusca</name>
    <dbReference type="NCBI Taxonomy" id="39272"/>
    <lineage>
        <taxon>Eukaryota</taxon>
        <taxon>Metazoa</taxon>
        <taxon>Ecdysozoa</taxon>
        <taxon>Arthropoda</taxon>
        <taxon>Hexapoda</taxon>
        <taxon>Collembola</taxon>
        <taxon>Symphypleona</taxon>
        <taxon>Sminthuridae</taxon>
        <taxon>Allacma</taxon>
    </lineage>
</organism>
<dbReference type="Proteomes" id="UP000708208">
    <property type="component" value="Unassembled WGS sequence"/>
</dbReference>
<protein>
    <recommendedName>
        <fullName evidence="13">Mitochondrial carrier protein</fullName>
    </recommendedName>
</protein>
<evidence type="ECO:0000256" key="6">
    <source>
        <dbReference type="ARBA" id="ARBA00022989"/>
    </source>
</evidence>
<feature type="transmembrane region" description="Helical" evidence="10">
    <location>
        <begin position="78"/>
        <end position="101"/>
    </location>
</feature>
<name>A0A8J2JHM5_9HEXA</name>
<comment type="caution">
    <text evidence="11">The sequence shown here is derived from an EMBL/GenBank/DDBJ whole genome shotgun (WGS) entry which is preliminary data.</text>
</comment>
<evidence type="ECO:0000256" key="7">
    <source>
        <dbReference type="ARBA" id="ARBA00023128"/>
    </source>
</evidence>
<feature type="repeat" description="Solcar" evidence="8">
    <location>
        <begin position="179"/>
        <end position="270"/>
    </location>
</feature>
<evidence type="ECO:0000313" key="11">
    <source>
        <dbReference type="EMBL" id="CAG7717125.1"/>
    </source>
</evidence>
<evidence type="ECO:0000256" key="8">
    <source>
        <dbReference type="PROSITE-ProRule" id="PRU00282"/>
    </source>
</evidence>
<dbReference type="PROSITE" id="PS50920">
    <property type="entry name" value="SOLCAR"/>
    <property type="match status" value="2"/>
</dbReference>
<keyword evidence="6 10" id="KW-1133">Transmembrane helix</keyword>
<evidence type="ECO:0000256" key="5">
    <source>
        <dbReference type="ARBA" id="ARBA00022792"/>
    </source>
</evidence>
<dbReference type="PANTHER" id="PTHR45928">
    <property type="entry name" value="RE38146P"/>
    <property type="match status" value="1"/>
</dbReference>
<keyword evidence="4" id="KW-0677">Repeat</keyword>
<feature type="repeat" description="Solcar" evidence="8">
    <location>
        <begin position="75"/>
        <end position="169"/>
    </location>
</feature>
<keyword evidence="7" id="KW-0496">Mitochondrion</keyword>
<evidence type="ECO:0000256" key="9">
    <source>
        <dbReference type="RuleBase" id="RU000488"/>
    </source>
</evidence>
<dbReference type="Pfam" id="PF00153">
    <property type="entry name" value="Mito_carr"/>
    <property type="match status" value="2"/>
</dbReference>
<feature type="transmembrane region" description="Helical" evidence="10">
    <location>
        <begin position="181"/>
        <end position="202"/>
    </location>
</feature>
<evidence type="ECO:0000313" key="12">
    <source>
        <dbReference type="Proteomes" id="UP000708208"/>
    </source>
</evidence>
<reference evidence="11" key="1">
    <citation type="submission" date="2021-06" db="EMBL/GenBank/DDBJ databases">
        <authorList>
            <person name="Hodson N. C."/>
            <person name="Mongue J. A."/>
            <person name="Jaron S. K."/>
        </authorList>
    </citation>
    <scope>NUCLEOTIDE SEQUENCE</scope>
</reference>
<keyword evidence="8 9" id="KW-0812">Transmembrane</keyword>
<dbReference type="OrthoDB" id="6703404at2759"/>
<keyword evidence="8 10" id="KW-0472">Membrane</keyword>
<evidence type="ECO:0000256" key="3">
    <source>
        <dbReference type="ARBA" id="ARBA00022448"/>
    </source>
</evidence>
<keyword evidence="5" id="KW-0999">Mitochondrion inner membrane</keyword>
<evidence type="ECO:0000256" key="1">
    <source>
        <dbReference type="ARBA" id="ARBA00004448"/>
    </source>
</evidence>
<dbReference type="InterPro" id="IPR018108">
    <property type="entry name" value="MCP_transmembrane"/>
</dbReference>
<dbReference type="GO" id="GO:0005743">
    <property type="term" value="C:mitochondrial inner membrane"/>
    <property type="evidence" value="ECO:0007669"/>
    <property type="project" value="UniProtKB-SubCell"/>
</dbReference>
<dbReference type="InterPro" id="IPR051508">
    <property type="entry name" value="Mito_Carrier_Antiporter"/>
</dbReference>
<evidence type="ECO:0000256" key="10">
    <source>
        <dbReference type="SAM" id="Phobius"/>
    </source>
</evidence>